<proteinExistence type="predicted"/>
<dbReference type="PANTHER" id="PTHR33371">
    <property type="entry name" value="INTERMEMBRANE PHOSPHOLIPID TRANSPORT SYSTEM BINDING PROTEIN MLAD-RELATED"/>
    <property type="match status" value="1"/>
</dbReference>
<feature type="domain" description="Mammalian cell entry C-terminal" evidence="3">
    <location>
        <begin position="122"/>
        <end position="318"/>
    </location>
</feature>
<dbReference type="PROSITE" id="PS51257">
    <property type="entry name" value="PROKAR_LIPOPROTEIN"/>
    <property type="match status" value="1"/>
</dbReference>
<keyword evidence="1" id="KW-0732">Signal</keyword>
<dbReference type="Proteomes" id="UP000812982">
    <property type="component" value="Unassembled WGS sequence"/>
</dbReference>
<evidence type="ECO:0000259" key="2">
    <source>
        <dbReference type="Pfam" id="PF02470"/>
    </source>
</evidence>
<dbReference type="InterPro" id="IPR003399">
    <property type="entry name" value="Mce/MlaD"/>
</dbReference>
<keyword evidence="5" id="KW-1185">Reference proteome</keyword>
<dbReference type="InterPro" id="IPR024516">
    <property type="entry name" value="Mce_C"/>
</dbReference>
<feature type="chain" id="PRO_5045798564" evidence="1">
    <location>
        <begin position="23"/>
        <end position="373"/>
    </location>
</feature>
<evidence type="ECO:0000313" key="4">
    <source>
        <dbReference type="EMBL" id="MBU9763801.1"/>
    </source>
</evidence>
<dbReference type="RefSeq" id="WP_217155809.1">
    <property type="nucleotide sequence ID" value="NZ_VOMB01000010.1"/>
</dbReference>
<organism evidence="4 5">
    <name type="scientific">[Mycobacterium] fortunisiensis</name>
    <dbReference type="NCBI Taxonomy" id="2600579"/>
    <lineage>
        <taxon>Bacteria</taxon>
        <taxon>Bacillati</taxon>
        <taxon>Actinomycetota</taxon>
        <taxon>Actinomycetes</taxon>
        <taxon>Mycobacteriales</taxon>
        <taxon>Mycobacteriaceae</taxon>
        <taxon>Mycolicibacterium</taxon>
    </lineage>
</organism>
<protein>
    <submittedName>
        <fullName evidence="4">MCE family protein</fullName>
    </submittedName>
</protein>
<accession>A0ABS6KJN4</accession>
<feature type="signal peptide" evidence="1">
    <location>
        <begin position="1"/>
        <end position="22"/>
    </location>
</feature>
<dbReference type="EMBL" id="VOMB01000010">
    <property type="protein sequence ID" value="MBU9763801.1"/>
    <property type="molecule type" value="Genomic_DNA"/>
</dbReference>
<evidence type="ECO:0000313" key="5">
    <source>
        <dbReference type="Proteomes" id="UP000812982"/>
    </source>
</evidence>
<comment type="caution">
    <text evidence="4">The sequence shown here is derived from an EMBL/GenBank/DDBJ whole genome shotgun (WGS) entry which is preliminary data.</text>
</comment>
<reference evidence="4 5" key="1">
    <citation type="journal article" date="2021" name="Sci. Rep.">
        <title>Phenotypic and genomic hallmarks of a novel, potentially pathogenic rapidly growing Mycobacterium species related to the Mycobacterium fortuitum complex.</title>
        <authorList>
            <person name="Gharbi R."/>
            <person name="Khanna V."/>
            <person name="Frigui W."/>
            <person name="Mhenni B."/>
            <person name="Brosch R."/>
            <person name="Mardassi H."/>
        </authorList>
    </citation>
    <scope>NUCLEOTIDE SEQUENCE [LARGE SCALE GENOMIC DNA]</scope>
    <source>
        <strain evidence="4 5">TNTM28</strain>
    </source>
</reference>
<evidence type="ECO:0000256" key="1">
    <source>
        <dbReference type="SAM" id="SignalP"/>
    </source>
</evidence>
<feature type="domain" description="Mce/MlaD" evidence="2">
    <location>
        <begin position="37"/>
        <end position="113"/>
    </location>
</feature>
<dbReference type="Pfam" id="PF11887">
    <property type="entry name" value="Mce4_CUP1"/>
    <property type="match status" value="1"/>
</dbReference>
<name>A0ABS6KJN4_9MYCO</name>
<evidence type="ECO:0000259" key="3">
    <source>
        <dbReference type="Pfam" id="PF11887"/>
    </source>
</evidence>
<dbReference type="InterPro" id="IPR052336">
    <property type="entry name" value="MlaD_Phospholipid_Transporter"/>
</dbReference>
<dbReference type="Pfam" id="PF02470">
    <property type="entry name" value="MlaD"/>
    <property type="match status" value="1"/>
</dbReference>
<dbReference type="PANTHER" id="PTHR33371:SF15">
    <property type="entry name" value="LIPOPROTEIN LPRN"/>
    <property type="match status" value="1"/>
</dbReference>
<sequence length="373" mass="38994">MTTGRCVAAAALLAITVAGCSAGVEELPLPAPGLSGPTYQLNAEFSNALNLPDRAKVRVGGADVGEVVGMTAKDYTAVVQMRILDGIRLPKGTTAELRSATPLGDVFVSLTPPAAGSSDTAVLGDGDRIGQQSTTAAATVEQVLATTSMIVNGGVIRNLTRMLNGVGGALGNQGEGLTSLIHESRALVSTMADRSDEIRAMLDTTARLADQLNARRGTVNDLLDSASPALLTLADNTSAIVDLVDEIGAVTTQLQKFPAIAGTDTRSWIHDLNTLSAAFNEASVDPRVTMANFLRFLPPALKLFGSNAAAADVDLQQVAIGHIPDMNHYADPGFTGPKWANWDNMVGSIRFVLTQLGDRVWGPDRGQIWGPPQ</sequence>
<gene>
    <name evidence="4" type="ORF">FR943_08095</name>
</gene>